<dbReference type="Proteomes" id="UP000250557">
    <property type="component" value="Chromosome"/>
</dbReference>
<evidence type="ECO:0000313" key="3">
    <source>
        <dbReference type="EMBL" id="QTE52853.1"/>
    </source>
</evidence>
<protein>
    <submittedName>
        <fullName evidence="2">Uncharacterized protein</fullName>
    </submittedName>
</protein>
<keyword evidence="1" id="KW-0472">Membrane</keyword>
<accession>A0AAE6JF98</accession>
<organism evidence="2 4">
    <name type="scientific">Mucilaginibacter rubeus</name>
    <dbReference type="NCBI Taxonomy" id="2027860"/>
    <lineage>
        <taxon>Bacteria</taxon>
        <taxon>Pseudomonadati</taxon>
        <taxon>Bacteroidota</taxon>
        <taxon>Sphingobacteriia</taxon>
        <taxon>Sphingobacteriales</taxon>
        <taxon>Sphingobacteriaceae</taxon>
        <taxon>Mucilaginibacter</taxon>
    </lineage>
</organism>
<gene>
    <name evidence="2" type="ORF">DIU31_014390</name>
    <name evidence="3" type="ORF">J3L21_13140</name>
</gene>
<sequence length="69" mass="8065">MTASLERKLIRWVHILLSIPVVGYIYGPVAQIPNAAAAVKWVFFPIIVLSGFWLWKGYWFKKKYKNLVK</sequence>
<name>A0AAE6JF98_9SPHI</name>
<dbReference type="EMBL" id="CP043451">
    <property type="protein sequence ID" value="QEM04644.1"/>
    <property type="molecule type" value="Genomic_DNA"/>
</dbReference>
<dbReference type="RefSeq" id="WP_112652120.1">
    <property type="nucleotide sequence ID" value="NZ_CP043451.1"/>
</dbReference>
<keyword evidence="5" id="KW-1185">Reference proteome</keyword>
<feature type="transmembrane region" description="Helical" evidence="1">
    <location>
        <begin position="12"/>
        <end position="29"/>
    </location>
</feature>
<evidence type="ECO:0000313" key="2">
    <source>
        <dbReference type="EMBL" id="QEM04644.1"/>
    </source>
</evidence>
<proteinExistence type="predicted"/>
<keyword evidence="1" id="KW-1133">Transmembrane helix</keyword>
<evidence type="ECO:0000313" key="5">
    <source>
        <dbReference type="Proteomes" id="UP000663940"/>
    </source>
</evidence>
<dbReference type="EMBL" id="CP071880">
    <property type="protein sequence ID" value="QTE52853.1"/>
    <property type="molecule type" value="Genomic_DNA"/>
</dbReference>
<keyword evidence="1" id="KW-0812">Transmembrane</keyword>
<reference evidence="3 5" key="2">
    <citation type="submission" date="2021-03" db="EMBL/GenBank/DDBJ databases">
        <title>Mucilaginibacter strains isolated from gold and copper mining confer multi heavy-metal resistance.</title>
        <authorList>
            <person name="Li Y."/>
        </authorList>
    </citation>
    <scope>NUCLEOTIDE SEQUENCE [LARGE SCALE GENOMIC DNA]</scope>
    <source>
        <strain evidence="3 5">P2-4</strain>
    </source>
</reference>
<reference evidence="2 4" key="1">
    <citation type="submission" date="2019-08" db="EMBL/GenBank/DDBJ databases">
        <title>Comparative genome analysis confer to the adaptation heavy metal polluted environment.</title>
        <authorList>
            <person name="Li Y."/>
        </authorList>
    </citation>
    <scope>NUCLEOTIDE SEQUENCE [LARGE SCALE GENOMIC DNA]</scope>
    <source>
        <strain evidence="2 4">P2</strain>
    </source>
</reference>
<evidence type="ECO:0000256" key="1">
    <source>
        <dbReference type="SAM" id="Phobius"/>
    </source>
</evidence>
<evidence type="ECO:0000313" key="4">
    <source>
        <dbReference type="Proteomes" id="UP000250557"/>
    </source>
</evidence>
<dbReference type="Proteomes" id="UP000663940">
    <property type="component" value="Chromosome"/>
</dbReference>
<dbReference type="AlphaFoldDB" id="A0AAE6JF98"/>
<feature type="transmembrane region" description="Helical" evidence="1">
    <location>
        <begin position="35"/>
        <end position="55"/>
    </location>
</feature>